<dbReference type="Gene3D" id="2.40.50.140">
    <property type="entry name" value="Nucleic acid-binding proteins"/>
    <property type="match status" value="1"/>
</dbReference>
<feature type="compositionally biased region" description="Low complexity" evidence="1">
    <location>
        <begin position="134"/>
        <end position="151"/>
    </location>
</feature>
<evidence type="ECO:0000313" key="3">
    <source>
        <dbReference type="Proteomes" id="UP001211105"/>
    </source>
</evidence>
<gene>
    <name evidence="2" type="ORF">PL707_03770</name>
</gene>
<evidence type="ECO:0000313" key="2">
    <source>
        <dbReference type="EMBL" id="MDB1161405.1"/>
    </source>
</evidence>
<dbReference type="SUPFAM" id="SSF50249">
    <property type="entry name" value="Nucleic acid-binding proteins"/>
    <property type="match status" value="1"/>
</dbReference>
<sequence length="169" mass="18793">MTAIKITALIEGNLADDPKCFARTDTMPARVGFTILHTERYVDRDTRQWKDGRTTSVRVDFRGPAAERYIDLISRMPGLFVKGTAVIAWGEIADVPNAYVDRDGKPRSNPTLIGTKIVPDQVMNQRRSERRSQQDMQSQSQTPAPSSAAPSDDPWGNVPGQDMFGDPMI</sequence>
<name>A0AAW5ZYR4_9BIFI</name>
<dbReference type="InterPro" id="IPR012340">
    <property type="entry name" value="NA-bd_OB-fold"/>
</dbReference>
<comment type="caution">
    <text evidence="2">The sequence shown here is derived from an EMBL/GenBank/DDBJ whole genome shotgun (WGS) entry which is preliminary data.</text>
</comment>
<evidence type="ECO:0000256" key="1">
    <source>
        <dbReference type="SAM" id="MobiDB-lite"/>
    </source>
</evidence>
<organism evidence="2 3">
    <name type="scientific">Bifidobacterium catenulatum</name>
    <dbReference type="NCBI Taxonomy" id="1686"/>
    <lineage>
        <taxon>Bacteria</taxon>
        <taxon>Bacillati</taxon>
        <taxon>Actinomycetota</taxon>
        <taxon>Actinomycetes</taxon>
        <taxon>Bifidobacteriales</taxon>
        <taxon>Bifidobacteriaceae</taxon>
        <taxon>Bifidobacterium</taxon>
    </lineage>
</organism>
<accession>A0AAW5ZYR4</accession>
<feature type="region of interest" description="Disordered" evidence="1">
    <location>
        <begin position="101"/>
        <end position="169"/>
    </location>
</feature>
<reference evidence="2" key="1">
    <citation type="submission" date="2023-01" db="EMBL/GenBank/DDBJ databases">
        <title>Human gut microbiome strain richness.</title>
        <authorList>
            <person name="Chen-Liaw A."/>
        </authorList>
    </citation>
    <scope>NUCLEOTIDE SEQUENCE</scope>
    <source>
        <strain evidence="2">BSD2780120875st1_E5_BSD2780120875b_170604</strain>
    </source>
</reference>
<evidence type="ECO:0008006" key="4">
    <source>
        <dbReference type="Google" id="ProtNLM"/>
    </source>
</evidence>
<dbReference type="EMBL" id="JAQKGX010000002">
    <property type="protein sequence ID" value="MDB1161405.1"/>
    <property type="molecule type" value="Genomic_DNA"/>
</dbReference>
<proteinExistence type="predicted"/>
<protein>
    <recommendedName>
        <fullName evidence="4">Single-stranded DNA-binding protein</fullName>
    </recommendedName>
</protein>
<dbReference type="RefSeq" id="WP_195223835.1">
    <property type="nucleotide sequence ID" value="NZ_JADMXZ010000004.1"/>
</dbReference>
<dbReference type="Proteomes" id="UP001211105">
    <property type="component" value="Unassembled WGS sequence"/>
</dbReference>
<dbReference type="AlphaFoldDB" id="A0AAW5ZYR4"/>